<gene>
    <name evidence="1" type="ORF">NK118_05405</name>
</gene>
<sequence length="165" mass="18376">MAVHEQVNDKAVAVTVQGAKLTGRLLAKALQKFLAAQKARKQKKQIPGAYKGKQTVKQLVGQNAGVTSIDVSKSGIRDFERYARKYGVDFALKKDSSTMPPKWIVFFKARDADAMTAAFSEFTAKTMKRSAQRPSVVKLLRKMVDLVKNQVVDRQKHKERGGPEL</sequence>
<accession>A0ABT1EG73</accession>
<comment type="caution">
    <text evidence="1">The sequence shown here is derived from an EMBL/GenBank/DDBJ whole genome shotgun (WGS) entry which is preliminary data.</text>
</comment>
<evidence type="ECO:0000313" key="1">
    <source>
        <dbReference type="EMBL" id="MCP1109688.1"/>
    </source>
</evidence>
<keyword evidence="2" id="KW-1185">Reference proteome</keyword>
<dbReference type="InterPro" id="IPR024234">
    <property type="entry name" value="DUF3801"/>
</dbReference>
<name>A0ABT1EG73_9FIRM</name>
<dbReference type="Proteomes" id="UP001523565">
    <property type="component" value="Unassembled WGS sequence"/>
</dbReference>
<protein>
    <submittedName>
        <fullName evidence="1">PcfB family protein</fullName>
    </submittedName>
</protein>
<organism evidence="1 2">
    <name type="scientific">Ohessyouella blattaphilus</name>
    <dbReference type="NCBI Taxonomy" id="2949333"/>
    <lineage>
        <taxon>Bacteria</taxon>
        <taxon>Bacillati</taxon>
        <taxon>Bacillota</taxon>
        <taxon>Clostridia</taxon>
        <taxon>Lachnospirales</taxon>
        <taxon>Lachnospiraceae</taxon>
        <taxon>Ohessyouella</taxon>
    </lineage>
</organism>
<dbReference type="Pfam" id="PF12687">
    <property type="entry name" value="DUF3801"/>
    <property type="match status" value="1"/>
</dbReference>
<dbReference type="EMBL" id="JAMZFV010000005">
    <property type="protein sequence ID" value="MCP1109688.1"/>
    <property type="molecule type" value="Genomic_DNA"/>
</dbReference>
<evidence type="ECO:0000313" key="2">
    <source>
        <dbReference type="Proteomes" id="UP001523565"/>
    </source>
</evidence>
<proteinExistence type="predicted"/>
<reference evidence="1 2" key="1">
    <citation type="journal article" date="2022" name="Genome Biol. Evol.">
        <title>Host diet, physiology and behaviors set the stage for Lachnospiraceae cladogenesis.</title>
        <authorList>
            <person name="Vera-Ponce De Leon A."/>
            <person name="Schneider M."/>
            <person name="Jahnes B.C."/>
            <person name="Sadowski V."/>
            <person name="Camuy-Velez L.A."/>
            <person name="Duan J."/>
            <person name="Sabree Z.L."/>
        </authorList>
    </citation>
    <scope>NUCLEOTIDE SEQUENCE [LARGE SCALE GENOMIC DNA]</scope>
    <source>
        <strain evidence="1 2">PAL227</strain>
    </source>
</reference>